<evidence type="ECO:0000256" key="2">
    <source>
        <dbReference type="ARBA" id="ARBA00022475"/>
    </source>
</evidence>
<keyword evidence="4 6" id="KW-1133">Transmembrane helix</keyword>
<proteinExistence type="predicted"/>
<keyword evidence="9" id="KW-1185">Reference proteome</keyword>
<comment type="caution">
    <text evidence="8">The sequence shown here is derived from an EMBL/GenBank/DDBJ whole genome shotgun (WGS) entry which is preliminary data.</text>
</comment>
<dbReference type="EMBL" id="JAPJZH010000003">
    <property type="protein sequence ID" value="MDA4845079.1"/>
    <property type="molecule type" value="Genomic_DNA"/>
</dbReference>
<feature type="transmembrane region" description="Helical" evidence="6">
    <location>
        <begin position="350"/>
        <end position="372"/>
    </location>
</feature>
<keyword evidence="2" id="KW-1003">Cell membrane</keyword>
<accession>A0ABT4VKF5</accession>
<feature type="transmembrane region" description="Helical" evidence="6">
    <location>
        <begin position="113"/>
        <end position="133"/>
    </location>
</feature>
<dbReference type="PANTHER" id="PTHR43124:SF3">
    <property type="entry name" value="CHLORAMPHENICOL EFFLUX PUMP RV0191"/>
    <property type="match status" value="1"/>
</dbReference>
<evidence type="ECO:0000256" key="5">
    <source>
        <dbReference type="ARBA" id="ARBA00023136"/>
    </source>
</evidence>
<evidence type="ECO:0000313" key="8">
    <source>
        <dbReference type="EMBL" id="MDA4845079.1"/>
    </source>
</evidence>
<dbReference type="InterPro" id="IPR011701">
    <property type="entry name" value="MFS"/>
</dbReference>
<dbReference type="PANTHER" id="PTHR43124">
    <property type="entry name" value="PURINE EFFLUX PUMP PBUE"/>
    <property type="match status" value="1"/>
</dbReference>
<sequence length="413" mass="43285">MTSNSISSNDTEPLEAKRRWRVLAITAVAVVLSLMSWFSATAVINDLARAWNLDTATAGWLTNAVQLGFVTGAILSSLLAISDIVPLPRLMAGSALLAAISSAVLLIEPGFAGAVAARFVTGAALAGVYPPAMKFIATWFRTGRGVAMGAMVGALTLGSAGPHLVRAVGQVLPWETVIAVTAICCFLSAAIFLVLREGPHGFARARVDPRQVAAIIRNRPVMLANFGYFGHMWELYAMWGWILAYVAAASESGAFFGNASLLAFAVVAMGAPGCLLGGFLSDRIGRCHTTALMMAVSGLCALAIGFLFDGPAILFLAVALIWGLTVVADSAQFSAAVSELSDASYVGSSLAFQMGVGFAITTVTIWLVPVLAEMTGSWRWTFLVLVPGPFLGVVSMLALRRLPEAAKIANGLR</sequence>
<feature type="domain" description="Major facilitator superfamily (MFS) profile" evidence="7">
    <location>
        <begin position="220"/>
        <end position="413"/>
    </location>
</feature>
<dbReference type="Proteomes" id="UP001148313">
    <property type="component" value="Unassembled WGS sequence"/>
</dbReference>
<evidence type="ECO:0000313" key="9">
    <source>
        <dbReference type="Proteomes" id="UP001148313"/>
    </source>
</evidence>
<comment type="subcellular location">
    <subcellularLocation>
        <location evidence="1">Cell membrane</location>
        <topology evidence="1">Multi-pass membrane protein</topology>
    </subcellularLocation>
</comment>
<dbReference type="SUPFAM" id="SSF103473">
    <property type="entry name" value="MFS general substrate transporter"/>
    <property type="match status" value="1"/>
</dbReference>
<evidence type="ECO:0000256" key="4">
    <source>
        <dbReference type="ARBA" id="ARBA00022989"/>
    </source>
</evidence>
<dbReference type="RefSeq" id="WP_271088635.1">
    <property type="nucleotide sequence ID" value="NZ_JAPJZH010000003.1"/>
</dbReference>
<keyword evidence="5 6" id="KW-0472">Membrane</keyword>
<dbReference type="Pfam" id="PF07690">
    <property type="entry name" value="MFS_1"/>
    <property type="match status" value="1"/>
</dbReference>
<protein>
    <submittedName>
        <fullName evidence="8">MFS transporter</fullName>
    </submittedName>
</protein>
<organism evidence="8 9">
    <name type="scientific">Hoeflea poritis</name>
    <dbReference type="NCBI Taxonomy" id="2993659"/>
    <lineage>
        <taxon>Bacteria</taxon>
        <taxon>Pseudomonadati</taxon>
        <taxon>Pseudomonadota</taxon>
        <taxon>Alphaproteobacteria</taxon>
        <taxon>Hyphomicrobiales</taxon>
        <taxon>Rhizobiaceae</taxon>
        <taxon>Hoeflea</taxon>
    </lineage>
</organism>
<feature type="transmembrane region" description="Helical" evidence="6">
    <location>
        <begin position="378"/>
        <end position="399"/>
    </location>
</feature>
<dbReference type="InterPro" id="IPR036259">
    <property type="entry name" value="MFS_trans_sf"/>
</dbReference>
<feature type="transmembrane region" description="Helical" evidence="6">
    <location>
        <begin position="20"/>
        <end position="40"/>
    </location>
</feature>
<dbReference type="Gene3D" id="1.20.1250.20">
    <property type="entry name" value="MFS general substrate transporter like domains"/>
    <property type="match status" value="2"/>
</dbReference>
<evidence type="ECO:0000256" key="3">
    <source>
        <dbReference type="ARBA" id="ARBA00022692"/>
    </source>
</evidence>
<feature type="transmembrane region" description="Helical" evidence="6">
    <location>
        <begin position="145"/>
        <end position="165"/>
    </location>
</feature>
<gene>
    <name evidence="8" type="ORF">OOZ53_06935</name>
</gene>
<evidence type="ECO:0000256" key="6">
    <source>
        <dbReference type="SAM" id="Phobius"/>
    </source>
</evidence>
<feature type="transmembrane region" description="Helical" evidence="6">
    <location>
        <begin position="254"/>
        <end position="279"/>
    </location>
</feature>
<feature type="transmembrane region" description="Helical" evidence="6">
    <location>
        <begin position="177"/>
        <end position="195"/>
    </location>
</feature>
<feature type="transmembrane region" description="Helical" evidence="6">
    <location>
        <begin position="90"/>
        <end position="107"/>
    </location>
</feature>
<dbReference type="InterPro" id="IPR050189">
    <property type="entry name" value="MFS_Efflux_Transporters"/>
</dbReference>
<evidence type="ECO:0000259" key="7">
    <source>
        <dbReference type="PROSITE" id="PS50850"/>
    </source>
</evidence>
<dbReference type="PROSITE" id="PS50850">
    <property type="entry name" value="MFS"/>
    <property type="match status" value="1"/>
</dbReference>
<evidence type="ECO:0000256" key="1">
    <source>
        <dbReference type="ARBA" id="ARBA00004651"/>
    </source>
</evidence>
<reference evidence="8" key="1">
    <citation type="submission" date="2022-11" db="EMBL/GenBank/DDBJ databases">
        <title>Hoeflea poritis sp. nov., isolated from scleractinian coral Porites lutea.</title>
        <authorList>
            <person name="Zhang G."/>
            <person name="Wei Q."/>
            <person name="Cai L."/>
        </authorList>
    </citation>
    <scope>NUCLEOTIDE SEQUENCE</scope>
    <source>
        <strain evidence="8">E7-10</strain>
    </source>
</reference>
<keyword evidence="3 6" id="KW-0812">Transmembrane</keyword>
<feature type="transmembrane region" description="Helical" evidence="6">
    <location>
        <begin position="60"/>
        <end position="81"/>
    </location>
</feature>
<dbReference type="InterPro" id="IPR020846">
    <property type="entry name" value="MFS_dom"/>
</dbReference>
<feature type="transmembrane region" description="Helical" evidence="6">
    <location>
        <begin position="226"/>
        <end position="248"/>
    </location>
</feature>
<name>A0ABT4VKF5_9HYPH</name>